<gene>
    <name evidence="5" type="ORF">BMF94_2276</name>
</gene>
<dbReference type="Proteomes" id="UP000237144">
    <property type="component" value="Unassembled WGS sequence"/>
</dbReference>
<comment type="similarity">
    <text evidence="1">Belongs to the protein kinase superfamily. ADCK protein kinase family.</text>
</comment>
<evidence type="ECO:0000313" key="6">
    <source>
        <dbReference type="Proteomes" id="UP000237144"/>
    </source>
</evidence>
<evidence type="ECO:0000256" key="2">
    <source>
        <dbReference type="SAM" id="MobiDB-lite"/>
    </source>
</evidence>
<dbReference type="EMBL" id="PJQD01000023">
    <property type="protein sequence ID" value="POY74516.1"/>
    <property type="molecule type" value="Genomic_DNA"/>
</dbReference>
<dbReference type="InterPro" id="IPR051130">
    <property type="entry name" value="Mito_struct-func_regulator"/>
</dbReference>
<name>A0A2S5BCK6_9BASI</name>
<keyword evidence="3" id="KW-0472">Membrane</keyword>
<proteinExistence type="inferred from homology"/>
<evidence type="ECO:0000256" key="3">
    <source>
        <dbReference type="SAM" id="Phobius"/>
    </source>
</evidence>
<keyword evidence="6" id="KW-1185">Reference proteome</keyword>
<dbReference type="AlphaFoldDB" id="A0A2S5BCK6"/>
<accession>A0A2S5BCK6</accession>
<dbReference type="PANTHER" id="PTHR43173">
    <property type="entry name" value="ABC1 FAMILY PROTEIN"/>
    <property type="match status" value="1"/>
</dbReference>
<organism evidence="5 6">
    <name type="scientific">Rhodotorula taiwanensis</name>
    <dbReference type="NCBI Taxonomy" id="741276"/>
    <lineage>
        <taxon>Eukaryota</taxon>
        <taxon>Fungi</taxon>
        <taxon>Dikarya</taxon>
        <taxon>Basidiomycota</taxon>
        <taxon>Pucciniomycotina</taxon>
        <taxon>Microbotryomycetes</taxon>
        <taxon>Sporidiobolales</taxon>
        <taxon>Sporidiobolaceae</taxon>
        <taxon>Rhodotorula</taxon>
    </lineage>
</organism>
<sequence>MLYSIRSASAAPILRFSPLPNATFRPSTVTRYASNVPPRSTVANVAAQVGPGPKRSQGGGKARRRLRTAGLFGLAGVGLYAYDREYNASALRRSLRTAVFGVTLALDFKVNFDANNADKIDRIHERTAQRLSKLVDQNVGMYVKLAQALAIQAAILPKPYREAFANVFDGAPAVPWDEVVRVFKGEFGLHPDDAFDVFEHEPLASASIAQVHKARLKAEPGKPWKDGEGWVAVKIRKEAVPKQMEWDLFCYRVLLWSYEKLFDLPVAFVSQYVSEQMRKEGNLRHEADNAMRTARYLADEPTLRDRARVPKVYDQWTGESVMTAEFVQACRLTDSARLEEMNLSVKEAMDTATELFSAMVFKWGFVQADPHPGNILCAPNPRNPSHPEVILIDHGLYVELPEAFRHEYCLLWQSLFTGNVSEIENIAVKWGIRRQNSDIFASLTLLRPHRLRKKREEDEARIAESGKTEQQVRLEQRAGLKERLKTMLESEELIPRELIFVTRAMRMMQGNNQAVGSVSNRINILAHWAAIGLAVSSPRQSLKQLGLRKFAAEKFRVVVFKVVLVFIDIGFLFTRLRSWWMEKRGQKGEGLEDLLQQQVTDMAKREFGVEIGDEAFAG</sequence>
<protein>
    <recommendedName>
        <fullName evidence="4">ABC1 atypical kinase-like domain-containing protein</fullName>
    </recommendedName>
</protein>
<dbReference type="PANTHER" id="PTHR43173:SF37">
    <property type="entry name" value="ABC1 FAMILY PROTEIN C10F6.14C"/>
    <property type="match status" value="1"/>
</dbReference>
<feature type="transmembrane region" description="Helical" evidence="3">
    <location>
        <begin position="555"/>
        <end position="574"/>
    </location>
</feature>
<dbReference type="InterPro" id="IPR045307">
    <property type="entry name" value="ADCK1_dom"/>
</dbReference>
<dbReference type="STRING" id="741276.A0A2S5BCK6"/>
<evidence type="ECO:0000313" key="5">
    <source>
        <dbReference type="EMBL" id="POY74516.1"/>
    </source>
</evidence>
<dbReference type="OrthoDB" id="427480at2759"/>
<keyword evidence="3" id="KW-0812">Transmembrane</keyword>
<keyword evidence="3" id="KW-1133">Transmembrane helix</keyword>
<feature type="region of interest" description="Disordered" evidence="2">
    <location>
        <begin position="43"/>
        <end position="62"/>
    </location>
</feature>
<dbReference type="SUPFAM" id="SSF56112">
    <property type="entry name" value="Protein kinase-like (PK-like)"/>
    <property type="match status" value="1"/>
</dbReference>
<evidence type="ECO:0000256" key="1">
    <source>
        <dbReference type="ARBA" id="ARBA00009670"/>
    </source>
</evidence>
<dbReference type="InterPro" id="IPR011009">
    <property type="entry name" value="Kinase-like_dom_sf"/>
</dbReference>
<comment type="caution">
    <text evidence="5">The sequence shown here is derived from an EMBL/GenBank/DDBJ whole genome shotgun (WGS) entry which is preliminary data.</text>
</comment>
<feature type="domain" description="ABC1 atypical kinase-like" evidence="4">
    <location>
        <begin position="167"/>
        <end position="425"/>
    </location>
</feature>
<evidence type="ECO:0000259" key="4">
    <source>
        <dbReference type="Pfam" id="PF03109"/>
    </source>
</evidence>
<reference evidence="5 6" key="1">
    <citation type="journal article" date="2018" name="Front. Microbiol.">
        <title>Prospects for Fungal Bioremediation of Acidic Radioactive Waste Sites: Characterization and Genome Sequence of Rhodotorula taiwanensis MD1149.</title>
        <authorList>
            <person name="Tkavc R."/>
            <person name="Matrosova V.Y."/>
            <person name="Grichenko O.E."/>
            <person name="Gostincar C."/>
            <person name="Volpe R.P."/>
            <person name="Klimenkova P."/>
            <person name="Gaidamakova E.K."/>
            <person name="Zhou C.E."/>
            <person name="Stewart B.J."/>
            <person name="Lyman M.G."/>
            <person name="Malfatti S.A."/>
            <person name="Rubinfeld B."/>
            <person name="Courtot M."/>
            <person name="Singh J."/>
            <person name="Dalgard C.L."/>
            <person name="Hamilton T."/>
            <person name="Frey K.G."/>
            <person name="Gunde-Cimerman N."/>
            <person name="Dugan L."/>
            <person name="Daly M.J."/>
        </authorList>
    </citation>
    <scope>NUCLEOTIDE SEQUENCE [LARGE SCALE GENOMIC DNA]</scope>
    <source>
        <strain evidence="5 6">MD1149</strain>
    </source>
</reference>
<dbReference type="Pfam" id="PF03109">
    <property type="entry name" value="ABC1"/>
    <property type="match status" value="1"/>
</dbReference>
<dbReference type="InterPro" id="IPR004147">
    <property type="entry name" value="ABC1_dom"/>
</dbReference>
<dbReference type="CDD" id="cd13969">
    <property type="entry name" value="ADCK1-like"/>
    <property type="match status" value="1"/>
</dbReference>